<evidence type="ECO:0000313" key="3">
    <source>
        <dbReference type="WBParaSite" id="maker-uti_cns_0026363-snap-gene-0.2-mRNA-1"/>
    </source>
</evidence>
<comment type="similarity">
    <text evidence="1">Belongs to the CutA family.</text>
</comment>
<dbReference type="Pfam" id="PF03091">
    <property type="entry name" value="CutA1"/>
    <property type="match status" value="1"/>
</dbReference>
<proteinExistence type="inferred from homology"/>
<evidence type="ECO:0000256" key="1">
    <source>
        <dbReference type="ARBA" id="ARBA00010169"/>
    </source>
</evidence>
<dbReference type="Gene3D" id="3.30.70.120">
    <property type="match status" value="1"/>
</dbReference>
<name>A0A1I8IYL2_9PLAT</name>
<dbReference type="GO" id="GO:0005507">
    <property type="term" value="F:copper ion binding"/>
    <property type="evidence" value="ECO:0007669"/>
    <property type="project" value="TreeGrafter"/>
</dbReference>
<dbReference type="PANTHER" id="PTHR23419">
    <property type="entry name" value="DIVALENT CATION TOLERANCE CUTA-RELATED"/>
    <property type="match status" value="1"/>
</dbReference>
<dbReference type="Proteomes" id="UP000095280">
    <property type="component" value="Unplaced"/>
</dbReference>
<accession>A0A1I8IYL2</accession>
<dbReference type="GO" id="GO:0010038">
    <property type="term" value="P:response to metal ion"/>
    <property type="evidence" value="ECO:0007669"/>
    <property type="project" value="InterPro"/>
</dbReference>
<reference evidence="3" key="1">
    <citation type="submission" date="2016-11" db="UniProtKB">
        <authorList>
            <consortium name="WormBaseParasite"/>
        </authorList>
    </citation>
    <scope>IDENTIFICATION</scope>
</reference>
<dbReference type="InterPro" id="IPR004323">
    <property type="entry name" value="Ion_tolerance_CutA"/>
</dbReference>
<sequence length="109" mass="11673">MSVSSATTTNSHSVVYVTVPNQQVVKIGRAVWLGSGLAACVNIVPGVEQDSELLLIIKTRTGLLSSLTDYVKANHGYDVPEVISLPIQDGLPAYLLVLTAPRRSRLKTV</sequence>
<organism evidence="2 3">
    <name type="scientific">Macrostomum lignano</name>
    <dbReference type="NCBI Taxonomy" id="282301"/>
    <lineage>
        <taxon>Eukaryota</taxon>
        <taxon>Metazoa</taxon>
        <taxon>Spiralia</taxon>
        <taxon>Lophotrochozoa</taxon>
        <taxon>Platyhelminthes</taxon>
        <taxon>Rhabditophora</taxon>
        <taxon>Macrostomorpha</taxon>
        <taxon>Macrostomida</taxon>
        <taxon>Macrostomidae</taxon>
        <taxon>Macrostomum</taxon>
    </lineage>
</organism>
<dbReference type="SUPFAM" id="SSF54913">
    <property type="entry name" value="GlnB-like"/>
    <property type="match status" value="1"/>
</dbReference>
<keyword evidence="2" id="KW-1185">Reference proteome</keyword>
<dbReference type="AlphaFoldDB" id="A0A1I8IYL2"/>
<dbReference type="InterPro" id="IPR011322">
    <property type="entry name" value="N-reg_PII-like_a/b"/>
</dbReference>
<dbReference type="PANTHER" id="PTHR23419:SF8">
    <property type="entry name" value="FI09726P"/>
    <property type="match status" value="1"/>
</dbReference>
<dbReference type="WBParaSite" id="maker-uti_cns_0026363-snap-gene-0.2-mRNA-1">
    <property type="protein sequence ID" value="maker-uti_cns_0026363-snap-gene-0.2-mRNA-1"/>
    <property type="gene ID" value="maker-uti_cns_0026363-snap-gene-0.2"/>
</dbReference>
<dbReference type="InterPro" id="IPR015867">
    <property type="entry name" value="N-reg_PII/ATP_PRibTrfase_C"/>
</dbReference>
<protein>
    <submittedName>
        <fullName evidence="3">THF_DHG_CYH domain-containing protein</fullName>
    </submittedName>
</protein>
<evidence type="ECO:0000313" key="2">
    <source>
        <dbReference type="Proteomes" id="UP000095280"/>
    </source>
</evidence>